<organism evidence="3 4">
    <name type="scientific">Rhizoctonia solani</name>
    <dbReference type="NCBI Taxonomy" id="456999"/>
    <lineage>
        <taxon>Eukaryota</taxon>
        <taxon>Fungi</taxon>
        <taxon>Dikarya</taxon>
        <taxon>Basidiomycota</taxon>
        <taxon>Agaricomycotina</taxon>
        <taxon>Agaricomycetes</taxon>
        <taxon>Cantharellales</taxon>
        <taxon>Ceratobasidiaceae</taxon>
        <taxon>Rhizoctonia</taxon>
    </lineage>
</organism>
<dbReference type="Proteomes" id="UP000663831">
    <property type="component" value="Unassembled WGS sequence"/>
</dbReference>
<gene>
    <name evidence="3" type="ORF">RDB_LOCUS69300</name>
</gene>
<name>A0A8H3BD39_9AGAM</name>
<evidence type="ECO:0000313" key="3">
    <source>
        <dbReference type="EMBL" id="CAE6453997.1"/>
    </source>
</evidence>
<feature type="domain" description="CHAT" evidence="2">
    <location>
        <begin position="971"/>
        <end position="1251"/>
    </location>
</feature>
<comment type="caution">
    <text evidence="3">The sequence shown here is derived from an EMBL/GenBank/DDBJ whole genome shotgun (WGS) entry which is preliminary data.</text>
</comment>
<dbReference type="PANTHER" id="PTHR19959">
    <property type="entry name" value="KINESIN LIGHT CHAIN"/>
    <property type="match status" value="1"/>
</dbReference>
<dbReference type="SUPFAM" id="SSF48452">
    <property type="entry name" value="TPR-like"/>
    <property type="match status" value="1"/>
</dbReference>
<dbReference type="SUPFAM" id="SSF81901">
    <property type="entry name" value="HCP-like"/>
    <property type="match status" value="1"/>
</dbReference>
<evidence type="ECO:0000256" key="1">
    <source>
        <dbReference type="SAM" id="Coils"/>
    </source>
</evidence>
<dbReference type="Gene3D" id="1.25.40.10">
    <property type="entry name" value="Tetratricopeptide repeat domain"/>
    <property type="match status" value="4"/>
</dbReference>
<dbReference type="InterPro" id="IPR024983">
    <property type="entry name" value="CHAT_dom"/>
</dbReference>
<evidence type="ECO:0000313" key="4">
    <source>
        <dbReference type="Proteomes" id="UP000663831"/>
    </source>
</evidence>
<accession>A0A8H3BD39</accession>
<feature type="coiled-coil region" evidence="1">
    <location>
        <begin position="58"/>
        <end position="85"/>
    </location>
</feature>
<dbReference type="AlphaFoldDB" id="A0A8H3BD39"/>
<dbReference type="Pfam" id="PF12770">
    <property type="entry name" value="CHAT"/>
    <property type="match status" value="1"/>
</dbReference>
<feature type="non-terminal residue" evidence="3">
    <location>
        <position position="1251"/>
    </location>
</feature>
<dbReference type="Gene3D" id="1.20.120.660">
    <property type="entry name" value="IL-4 antagonist (De novo design) like domain"/>
    <property type="match status" value="1"/>
</dbReference>
<dbReference type="EMBL" id="CAJMWV010002075">
    <property type="protein sequence ID" value="CAE6453997.1"/>
    <property type="molecule type" value="Genomic_DNA"/>
</dbReference>
<reference evidence="3" key="1">
    <citation type="submission" date="2021-01" db="EMBL/GenBank/DDBJ databases">
        <authorList>
            <person name="Kaushik A."/>
        </authorList>
    </citation>
    <scope>NUCLEOTIDE SEQUENCE</scope>
    <source>
        <strain evidence="3">AG3-1AP</strain>
    </source>
</reference>
<sequence>SHILDISLLPVITSGAFTAKRVCTQLVVLSATQSKSSEGYPSTKAQVPRNLRNRRFTKMEMYHELNEIDKNIQSLNRALSQTADDHSSMPLLLARLGSAHDTRFGLLNELDDLEKAIEYETNALAMTPDNDPGLPELLFDLAGVHGQRFQRLGDLHDIEKAIEYGHISVELATDNSALALRMTNLGICHSIRFSKLGEVTDLEDAIQYQSHALALTPDGHADLPRRLANLGTSFSRRYERLGELNDMENAIKYESRAITLTPDGHPSLPDKLANLGASHLRRYVRLGKLSDLENAIDYESRALALTPQRHPNLPITLANLGVSHICRFEHLGELSDLENAIEYDSRAVLMTPNSHTDMPSRLSNLAASEIRRFERLGELKDLQNAIELQSRALALTPDGHSDLPGRLRHLGLFHRSRFLHLGELSDIENAIEYQSRALALTPDGHPHMPANLTELGLSQIRRYECLGGLSDLENAIEYQSRALALTPDGDPNFPSRLANLGVSHSRRFEHLGELKDLEDAIEYQSRALASTPDGHPDLPHRLANLGAYLSRRYERLSELKDLEDAIEYESRALALTPNGHPDLPSRLANLGVSHSVRFRRLGELKDLENAIEYESRALIMTPDEHPDLPRRLTNLAVSHKCRFQQLSDLSDLEHAMRYESRALALTPDNYLDVSGWQSSHAKTHLHYYQLTRDDTHLQHSVDLFRSASKSLSGAPRDKFRYAQSWAKTASKHSHGSCIEAYQTVIDLLPQFIWLGATTNQRYEDLLMTEALAVDAAYAAIRSSDYSLALEWLEHARCVVWNQSLMLRSPLDKLQSIYPDIGTRLQTVAGQLRSAASESRESRALTSGSMTPEQAAREHRRLAKEYDDLLVQIRKLPGFSDFLRPMKPAGLVQTARAGPIVVINCHKDSCDALVVLPGEQTVGHVALPNFSAQKAQEARQTLESSLRSKGIRQRGVKVRQEPGHREDMSSVLATLWHDVIKPILDYLGYMNNHSSVSMPHITWCPTDALSFLPLHAAGDYSQPRSRVFDYVVSSYTPTLTAMLTSSPDLSSTSCRLVAVGQANTPGQSPLPGTVRELAYVRAHITNSSQYSQLIGSDGTVAAVLDAMEKHDWVHLACHAHQNVSDPTKSGFFLHDGILDLAEINRRSFKGKGLAFLSACQTATGDERLADEAVHLASGMLMAGYASVIATMWSVHDADAPVVADNVYAELMKDRKIDNGEAGRALHNAVATLRERVGEENFERWVPYIHIGS</sequence>
<proteinExistence type="predicted"/>
<dbReference type="InterPro" id="IPR011990">
    <property type="entry name" value="TPR-like_helical_dom_sf"/>
</dbReference>
<dbReference type="PANTHER" id="PTHR19959:SF119">
    <property type="entry name" value="FUNGAL LIPASE-LIKE DOMAIN-CONTAINING PROTEIN"/>
    <property type="match status" value="1"/>
</dbReference>
<protein>
    <recommendedName>
        <fullName evidence="2">CHAT domain-containing protein</fullName>
    </recommendedName>
</protein>
<keyword evidence="1" id="KW-0175">Coiled coil</keyword>
<evidence type="ECO:0000259" key="2">
    <source>
        <dbReference type="Pfam" id="PF12770"/>
    </source>
</evidence>